<keyword evidence="2" id="KW-1185">Reference proteome</keyword>
<dbReference type="AlphaFoldDB" id="L2GK08"/>
<dbReference type="InterPro" id="IPR001611">
    <property type="entry name" value="Leu-rich_rpt"/>
</dbReference>
<dbReference type="GeneID" id="19882816"/>
<dbReference type="OrthoDB" id="428734at2759"/>
<dbReference type="HOGENOM" id="CLU_2677966_0_0_1"/>
<accession>L2GK08</accession>
<sequence>NLKTLRLCYNKLETLPVEIGELSGSLQFLDLRGNNILEEGDGKRTLGKKELREIFEDRVVFDGVSHKDDSESIIE</sequence>
<gene>
    <name evidence="1" type="ORF">VICG_02106</name>
</gene>
<dbReference type="Gene3D" id="3.80.10.10">
    <property type="entry name" value="Ribonuclease Inhibitor"/>
    <property type="match status" value="1"/>
</dbReference>
<dbReference type="Pfam" id="PF00560">
    <property type="entry name" value="LRR_1"/>
    <property type="match status" value="2"/>
</dbReference>
<organism evidence="1 2">
    <name type="scientific">Vittaforma corneae (strain ATCC 50505)</name>
    <name type="common">Microsporidian parasite</name>
    <name type="synonym">Nosema corneum</name>
    <dbReference type="NCBI Taxonomy" id="993615"/>
    <lineage>
        <taxon>Eukaryota</taxon>
        <taxon>Fungi</taxon>
        <taxon>Fungi incertae sedis</taxon>
        <taxon>Microsporidia</taxon>
        <taxon>Nosematidae</taxon>
        <taxon>Vittaforma</taxon>
    </lineage>
</organism>
<evidence type="ECO:0000313" key="1">
    <source>
        <dbReference type="EMBL" id="ELA40855.1"/>
    </source>
</evidence>
<dbReference type="InParanoid" id="L2GK08"/>
<protein>
    <recommendedName>
        <fullName evidence="3">U2A'/phosphoprotein 32 family A C-terminal domain-containing protein</fullName>
    </recommendedName>
</protein>
<name>L2GK08_VITCO</name>
<proteinExistence type="predicted"/>
<dbReference type="Proteomes" id="UP000011082">
    <property type="component" value="Unassembled WGS sequence"/>
</dbReference>
<dbReference type="EMBL" id="JH370171">
    <property type="protein sequence ID" value="ELA40855.1"/>
    <property type="molecule type" value="Genomic_DNA"/>
</dbReference>
<dbReference type="SUPFAM" id="SSF52058">
    <property type="entry name" value="L domain-like"/>
    <property type="match status" value="1"/>
</dbReference>
<dbReference type="InterPro" id="IPR032675">
    <property type="entry name" value="LRR_dom_sf"/>
</dbReference>
<reference evidence="2" key="1">
    <citation type="submission" date="2011-05" db="EMBL/GenBank/DDBJ databases">
        <title>The genome sequence of Vittaforma corneae strain ATCC 50505.</title>
        <authorList>
            <consortium name="The Broad Institute Genome Sequencing Platform"/>
            <person name="Cuomo C."/>
            <person name="Didier E."/>
            <person name="Bowers L."/>
            <person name="Young S.K."/>
            <person name="Zeng Q."/>
            <person name="Gargeya S."/>
            <person name="Fitzgerald M."/>
            <person name="Haas B."/>
            <person name="Abouelleil A."/>
            <person name="Alvarado L."/>
            <person name="Arachchi H.M."/>
            <person name="Berlin A."/>
            <person name="Chapman S.B."/>
            <person name="Gearin G."/>
            <person name="Goldberg J."/>
            <person name="Griggs A."/>
            <person name="Gujja S."/>
            <person name="Hansen M."/>
            <person name="Heiman D."/>
            <person name="Howarth C."/>
            <person name="Larimer J."/>
            <person name="Lui A."/>
            <person name="MacDonald P.J.P."/>
            <person name="McCowen C."/>
            <person name="Montmayeur A."/>
            <person name="Murphy C."/>
            <person name="Neiman D."/>
            <person name="Pearson M."/>
            <person name="Priest M."/>
            <person name="Roberts A."/>
            <person name="Saif S."/>
            <person name="Shea T."/>
            <person name="Sisk P."/>
            <person name="Stolte C."/>
            <person name="Sykes S."/>
            <person name="Wortman J."/>
            <person name="Nusbaum C."/>
            <person name="Birren B."/>
        </authorList>
    </citation>
    <scope>NUCLEOTIDE SEQUENCE [LARGE SCALE GENOMIC DNA]</scope>
    <source>
        <strain evidence="2">ATCC 50505</strain>
    </source>
</reference>
<evidence type="ECO:0008006" key="3">
    <source>
        <dbReference type="Google" id="ProtNLM"/>
    </source>
</evidence>
<dbReference type="RefSeq" id="XP_007605551.1">
    <property type="nucleotide sequence ID" value="XM_007605489.1"/>
</dbReference>
<feature type="non-terminal residue" evidence="1">
    <location>
        <position position="1"/>
    </location>
</feature>
<dbReference type="VEuPathDB" id="MicrosporidiaDB:VICG_02106"/>
<evidence type="ECO:0000313" key="2">
    <source>
        <dbReference type="Proteomes" id="UP000011082"/>
    </source>
</evidence>